<sequence>MKNLLCMTSRTLMIVFSIILVLALFFKKDISLLLDRNTQCK</sequence>
<name>A0A6C0F6J7_9ZZZZ</name>
<evidence type="ECO:0000256" key="1">
    <source>
        <dbReference type="SAM" id="Phobius"/>
    </source>
</evidence>
<accession>A0A6C0F6J7</accession>
<proteinExistence type="predicted"/>
<reference evidence="2" key="1">
    <citation type="journal article" date="2020" name="Nature">
        <title>Giant virus diversity and host interactions through global metagenomics.</title>
        <authorList>
            <person name="Schulz F."/>
            <person name="Roux S."/>
            <person name="Paez-Espino D."/>
            <person name="Jungbluth S."/>
            <person name="Walsh D.A."/>
            <person name="Denef V.J."/>
            <person name="McMahon K.D."/>
            <person name="Konstantinidis K.T."/>
            <person name="Eloe-Fadrosh E.A."/>
            <person name="Kyrpides N.C."/>
            <person name="Woyke T."/>
        </authorList>
    </citation>
    <scope>NUCLEOTIDE SEQUENCE</scope>
    <source>
        <strain evidence="2">GVMAG-S-ERX555967-130</strain>
    </source>
</reference>
<keyword evidence="1" id="KW-0472">Membrane</keyword>
<keyword evidence="1" id="KW-1133">Transmembrane helix</keyword>
<organism evidence="2">
    <name type="scientific">viral metagenome</name>
    <dbReference type="NCBI Taxonomy" id="1070528"/>
    <lineage>
        <taxon>unclassified sequences</taxon>
        <taxon>metagenomes</taxon>
        <taxon>organismal metagenomes</taxon>
    </lineage>
</organism>
<protein>
    <submittedName>
        <fullName evidence="2">Uncharacterized protein</fullName>
    </submittedName>
</protein>
<feature type="transmembrane region" description="Helical" evidence="1">
    <location>
        <begin position="7"/>
        <end position="26"/>
    </location>
</feature>
<dbReference type="AlphaFoldDB" id="A0A6C0F6J7"/>
<keyword evidence="1" id="KW-0812">Transmembrane</keyword>
<dbReference type="EMBL" id="MN738786">
    <property type="protein sequence ID" value="QHT36812.1"/>
    <property type="molecule type" value="Genomic_DNA"/>
</dbReference>
<evidence type="ECO:0000313" key="2">
    <source>
        <dbReference type="EMBL" id="QHT36812.1"/>
    </source>
</evidence>